<gene>
    <name evidence="1" type="ORF">BJX67DRAFT_298773</name>
</gene>
<accession>A0ABR4LCV0</accession>
<proteinExistence type="predicted"/>
<dbReference type="RefSeq" id="XP_070881334.1">
    <property type="nucleotide sequence ID" value="XM_071026944.1"/>
</dbReference>
<protein>
    <submittedName>
        <fullName evidence="1">Uncharacterized protein</fullName>
    </submittedName>
</protein>
<comment type="caution">
    <text evidence="1">The sequence shown here is derived from an EMBL/GenBank/DDBJ whole genome shotgun (WGS) entry which is preliminary data.</text>
</comment>
<sequence length="246" mass="27194">MGTAVMRTESVGPRMLHRPNLSSHVGVLQDSPRRYPWHKVNGLYKIWVDAGPSLLQCSRALAALSIDGPSLIPSGAQGLPVKLNIRRRLKDVVDDNLDVAFHISLPLVPSRKTNHIFSVIVPDARGCRGSVRPVVYVRIVPPLLIAVNIEVCTEIPQSLFVVENQLHAERSVMACWGVQWESRTIELDPCTFEPVLRRTLGLFGVIESCEVPPQELCLKTTFVVVSANRVQRSIGWTSHGASNSPE</sequence>
<evidence type="ECO:0000313" key="2">
    <source>
        <dbReference type="Proteomes" id="UP001610432"/>
    </source>
</evidence>
<name>A0ABR4LCV0_9EURO</name>
<dbReference type="GeneID" id="98142016"/>
<reference evidence="1 2" key="1">
    <citation type="submission" date="2024-07" db="EMBL/GenBank/DDBJ databases">
        <title>Section-level genome sequencing and comparative genomics of Aspergillus sections Usti and Cavernicolus.</title>
        <authorList>
            <consortium name="Lawrence Berkeley National Laboratory"/>
            <person name="Nybo J.L."/>
            <person name="Vesth T.C."/>
            <person name="Theobald S."/>
            <person name="Frisvad J.C."/>
            <person name="Larsen T.O."/>
            <person name="Kjaerboelling I."/>
            <person name="Rothschild-Mancinelli K."/>
            <person name="Lyhne E.K."/>
            <person name="Kogle M.E."/>
            <person name="Barry K."/>
            <person name="Clum A."/>
            <person name="Na H."/>
            <person name="Ledsgaard L."/>
            <person name="Lin J."/>
            <person name="Lipzen A."/>
            <person name="Kuo A."/>
            <person name="Riley R."/>
            <person name="Mondo S."/>
            <person name="Labutti K."/>
            <person name="Haridas S."/>
            <person name="Pangalinan J."/>
            <person name="Salamov A.A."/>
            <person name="Simmons B.A."/>
            <person name="Magnuson J.K."/>
            <person name="Chen J."/>
            <person name="Drula E."/>
            <person name="Henrissat B."/>
            <person name="Wiebenga A."/>
            <person name="Lubbers R.J."/>
            <person name="Gomes A.C."/>
            <person name="Macurrencykelacurrency M.R."/>
            <person name="Stajich J."/>
            <person name="Grigoriev I.V."/>
            <person name="Mortensen U.H."/>
            <person name="De Vries R.P."/>
            <person name="Baker S.E."/>
            <person name="Andersen M.R."/>
        </authorList>
    </citation>
    <scope>NUCLEOTIDE SEQUENCE [LARGE SCALE GENOMIC DNA]</scope>
    <source>
        <strain evidence="1 2">CBS 449.75</strain>
    </source>
</reference>
<dbReference type="Proteomes" id="UP001610432">
    <property type="component" value="Unassembled WGS sequence"/>
</dbReference>
<evidence type="ECO:0000313" key="1">
    <source>
        <dbReference type="EMBL" id="KAL2862355.1"/>
    </source>
</evidence>
<dbReference type="EMBL" id="JBFXLQ010000069">
    <property type="protein sequence ID" value="KAL2862355.1"/>
    <property type="molecule type" value="Genomic_DNA"/>
</dbReference>
<keyword evidence="2" id="KW-1185">Reference proteome</keyword>
<organism evidence="1 2">
    <name type="scientific">Aspergillus lucknowensis</name>
    <dbReference type="NCBI Taxonomy" id="176173"/>
    <lineage>
        <taxon>Eukaryota</taxon>
        <taxon>Fungi</taxon>
        <taxon>Dikarya</taxon>
        <taxon>Ascomycota</taxon>
        <taxon>Pezizomycotina</taxon>
        <taxon>Eurotiomycetes</taxon>
        <taxon>Eurotiomycetidae</taxon>
        <taxon>Eurotiales</taxon>
        <taxon>Aspergillaceae</taxon>
        <taxon>Aspergillus</taxon>
        <taxon>Aspergillus subgen. Nidulantes</taxon>
    </lineage>
</organism>